<evidence type="ECO:0000256" key="6">
    <source>
        <dbReference type="SAM" id="MobiDB-lite"/>
    </source>
</evidence>
<comment type="similarity">
    <text evidence="2">Belongs to the CDI family.</text>
</comment>
<evidence type="ECO:0000256" key="4">
    <source>
        <dbReference type="ARBA" id="ARBA00023242"/>
    </source>
</evidence>
<dbReference type="Proteomes" id="UP000594260">
    <property type="component" value="Unplaced"/>
</dbReference>
<dbReference type="PANTHER" id="PTHR10265">
    <property type="entry name" value="CYCLIN-DEPENDENT KINASE INHIBITOR 1"/>
    <property type="match status" value="1"/>
</dbReference>
<dbReference type="AlphaFoldDB" id="A0A7M7MEU2"/>
<dbReference type="EnsemblMetazoa" id="XM_022815556">
    <property type="protein sequence ID" value="XP_022671291"/>
    <property type="gene ID" value="LOC111254578"/>
</dbReference>
<evidence type="ECO:0000256" key="5">
    <source>
        <dbReference type="ARBA" id="ARBA00023306"/>
    </source>
</evidence>
<keyword evidence="9" id="KW-1185">Reference proteome</keyword>
<reference evidence="8" key="1">
    <citation type="submission" date="2021-01" db="UniProtKB">
        <authorList>
            <consortium name="EnsemblMetazoa"/>
        </authorList>
    </citation>
    <scope>IDENTIFICATION</scope>
</reference>
<evidence type="ECO:0000259" key="7">
    <source>
        <dbReference type="Pfam" id="PF02234"/>
    </source>
</evidence>
<dbReference type="PANTHER" id="PTHR10265:SF45">
    <property type="entry name" value="DACAPO"/>
    <property type="match status" value="1"/>
</dbReference>
<accession>A0A7M7MEU2</accession>
<organism evidence="8 9">
    <name type="scientific">Varroa destructor</name>
    <name type="common">Honeybee mite</name>
    <dbReference type="NCBI Taxonomy" id="109461"/>
    <lineage>
        <taxon>Eukaryota</taxon>
        <taxon>Metazoa</taxon>
        <taxon>Ecdysozoa</taxon>
        <taxon>Arthropoda</taxon>
        <taxon>Chelicerata</taxon>
        <taxon>Arachnida</taxon>
        <taxon>Acari</taxon>
        <taxon>Parasitiformes</taxon>
        <taxon>Mesostigmata</taxon>
        <taxon>Gamasina</taxon>
        <taxon>Dermanyssoidea</taxon>
        <taxon>Varroidae</taxon>
        <taxon>Varroa</taxon>
    </lineage>
</organism>
<keyword evidence="3" id="KW-0649">Protein kinase inhibitor</keyword>
<dbReference type="Gene3D" id="4.10.365.10">
    <property type="entry name" value="p27"/>
    <property type="match status" value="1"/>
</dbReference>
<feature type="region of interest" description="Disordered" evidence="6">
    <location>
        <begin position="137"/>
        <end position="160"/>
    </location>
</feature>
<dbReference type="Pfam" id="PF02234">
    <property type="entry name" value="CDI"/>
    <property type="match status" value="1"/>
</dbReference>
<keyword evidence="5" id="KW-0131">Cell cycle</keyword>
<evidence type="ECO:0000256" key="1">
    <source>
        <dbReference type="ARBA" id="ARBA00004123"/>
    </source>
</evidence>
<comment type="subcellular location">
    <subcellularLocation>
        <location evidence="1">Nucleus</location>
    </subcellularLocation>
</comment>
<dbReference type="KEGG" id="vde:111254578"/>
<proteinExistence type="inferred from homology"/>
<dbReference type="RefSeq" id="XP_022671291.1">
    <property type="nucleotide sequence ID" value="XM_022815556.1"/>
</dbReference>
<evidence type="ECO:0000313" key="8">
    <source>
        <dbReference type="EnsemblMetazoa" id="XP_022671291"/>
    </source>
</evidence>
<feature type="domain" description="Cyclin-dependent kinase inhibitor" evidence="7">
    <location>
        <begin position="38"/>
        <end position="86"/>
    </location>
</feature>
<name>A0A7M7MEU2_VARDE</name>
<dbReference type="GO" id="GO:0051726">
    <property type="term" value="P:regulation of cell cycle"/>
    <property type="evidence" value="ECO:0007669"/>
    <property type="project" value="InterPro"/>
</dbReference>
<dbReference type="GO" id="GO:0005634">
    <property type="term" value="C:nucleus"/>
    <property type="evidence" value="ECO:0007669"/>
    <property type="project" value="UniProtKB-SubCell"/>
</dbReference>
<feature type="compositionally biased region" description="Polar residues" evidence="6">
    <location>
        <begin position="147"/>
        <end position="158"/>
    </location>
</feature>
<evidence type="ECO:0000256" key="3">
    <source>
        <dbReference type="ARBA" id="ARBA00023013"/>
    </source>
</evidence>
<keyword evidence="4" id="KW-0539">Nucleus</keyword>
<protein>
    <recommendedName>
        <fullName evidence="7">Cyclin-dependent kinase inhibitor domain-containing protein</fullName>
    </recommendedName>
</protein>
<dbReference type="GeneID" id="111254578"/>
<dbReference type="GO" id="GO:0004861">
    <property type="term" value="F:cyclin-dependent protein serine/threonine kinase inhibitor activity"/>
    <property type="evidence" value="ECO:0007669"/>
    <property type="project" value="InterPro"/>
</dbReference>
<dbReference type="InterPro" id="IPR044898">
    <property type="entry name" value="CDI_dom_sf"/>
</dbReference>
<sequence>MPTILVRSAEPTKMTFRRVLPVSRPSGLLKKTAGPQRCLFGVPDHQESIRVARNEIKVEQQRLTSKYNFDFENDAPLPGEYKYEKIDRSTEAIESRLHEVLLVAEKENLNVGTSNSGGTQRSITDFYIVSRKRSCPPESPKVAKAMNASTSTTTTLPDSESRRLTLTEICE</sequence>
<dbReference type="OrthoDB" id="9940972at2759"/>
<evidence type="ECO:0000313" key="9">
    <source>
        <dbReference type="Proteomes" id="UP000594260"/>
    </source>
</evidence>
<evidence type="ECO:0000256" key="2">
    <source>
        <dbReference type="ARBA" id="ARBA00006726"/>
    </source>
</evidence>
<dbReference type="InParanoid" id="A0A7M7MEU2"/>
<dbReference type="InterPro" id="IPR003175">
    <property type="entry name" value="CDI_dom"/>
</dbReference>